<keyword evidence="3" id="KW-1185">Reference proteome</keyword>
<dbReference type="EMBL" id="RAYQ01000004">
    <property type="protein sequence ID" value="RKI92800.1"/>
    <property type="molecule type" value="Genomic_DNA"/>
</dbReference>
<accession>A0A3A9AMJ8</accession>
<comment type="caution">
    <text evidence="2">The sequence shown here is derived from an EMBL/GenBank/DDBJ whole genome shotgun (WGS) entry which is preliminary data.</text>
</comment>
<dbReference type="RefSeq" id="WP_120467646.1">
    <property type="nucleotide sequence ID" value="NZ_CATAJS010000203.1"/>
</dbReference>
<dbReference type="Proteomes" id="UP000280696">
    <property type="component" value="Unassembled WGS sequence"/>
</dbReference>
<evidence type="ECO:0000256" key="1">
    <source>
        <dbReference type="SAM" id="Coils"/>
    </source>
</evidence>
<dbReference type="AlphaFoldDB" id="A0A3A9AMJ8"/>
<sequence length="208" mass="23556">MSSRIEQLIDEIEEYIDGCKYQPLSNTKIIVNKEEIDELLRELRMKTPDEIKRYQKIISNKEAILNDARAKAEALVNEATIHTNELINEHEIMQQAYAQANEVVKMATQQAQEILDNATMEANSMRMAAMQYTDDILANVETLMSQTMRTTKEHYDSFIGTLNHYSDVVNANRVELNPPEADEYLGEDIGDTAQSGNGGGENLNLDLI</sequence>
<proteinExistence type="predicted"/>
<evidence type="ECO:0000313" key="2">
    <source>
        <dbReference type="EMBL" id="RKI92800.1"/>
    </source>
</evidence>
<gene>
    <name evidence="2" type="ORF">D7V94_05620</name>
</gene>
<keyword evidence="1" id="KW-0175">Coiled coil</keyword>
<name>A0A3A9AMJ8_9FIRM</name>
<evidence type="ECO:0000313" key="3">
    <source>
        <dbReference type="Proteomes" id="UP000280696"/>
    </source>
</evidence>
<organism evidence="2 3">
    <name type="scientific">Parablautia intestinalis</name>
    <dbReference type="NCBI Taxonomy" id="2320100"/>
    <lineage>
        <taxon>Bacteria</taxon>
        <taxon>Bacillati</taxon>
        <taxon>Bacillota</taxon>
        <taxon>Clostridia</taxon>
        <taxon>Lachnospirales</taxon>
        <taxon>Lachnospiraceae</taxon>
        <taxon>Parablautia</taxon>
    </lineage>
</organism>
<protein>
    <submittedName>
        <fullName evidence="2">Vacuolar family H+-ATPase subunit H</fullName>
    </submittedName>
</protein>
<dbReference type="OrthoDB" id="1770989at2"/>
<reference evidence="2 3" key="1">
    <citation type="submission" date="2018-09" db="EMBL/GenBank/DDBJ databases">
        <title>Murine metabolic-syndrome-specific gut microbial biobank.</title>
        <authorList>
            <person name="Liu C."/>
        </authorList>
    </citation>
    <scope>NUCLEOTIDE SEQUENCE [LARGE SCALE GENOMIC DNA]</scope>
    <source>
        <strain evidence="2 3">0.1xD8-82</strain>
    </source>
</reference>
<feature type="coiled-coil region" evidence="1">
    <location>
        <begin position="51"/>
        <end position="117"/>
    </location>
</feature>